<feature type="transmembrane region" description="Helical" evidence="6">
    <location>
        <begin position="110"/>
        <end position="137"/>
    </location>
</feature>
<keyword evidence="3 6" id="KW-1133">Transmembrane helix</keyword>
<feature type="transmembrane region" description="Helical" evidence="6">
    <location>
        <begin position="38"/>
        <end position="60"/>
    </location>
</feature>
<comment type="caution">
    <text evidence="8">The sequence shown here is derived from an EMBL/GenBank/DDBJ whole genome shotgun (WGS) entry which is preliminary data.</text>
</comment>
<evidence type="ECO:0000256" key="2">
    <source>
        <dbReference type="ARBA" id="ARBA00022692"/>
    </source>
</evidence>
<evidence type="ECO:0000256" key="5">
    <source>
        <dbReference type="ARBA" id="ARBA00023251"/>
    </source>
</evidence>
<evidence type="ECO:0000313" key="8">
    <source>
        <dbReference type="EMBL" id="MFC3764248.1"/>
    </source>
</evidence>
<dbReference type="PANTHER" id="PTHR43229:SF2">
    <property type="entry name" value="NODULATION PROTEIN J"/>
    <property type="match status" value="1"/>
</dbReference>
<keyword evidence="5" id="KW-0046">Antibiotic resistance</keyword>
<feature type="transmembrane region" description="Helical" evidence="6">
    <location>
        <begin position="236"/>
        <end position="258"/>
    </location>
</feature>
<organism evidence="8 9">
    <name type="scientific">Tenggerimyces flavus</name>
    <dbReference type="NCBI Taxonomy" id="1708749"/>
    <lineage>
        <taxon>Bacteria</taxon>
        <taxon>Bacillati</taxon>
        <taxon>Actinomycetota</taxon>
        <taxon>Actinomycetes</taxon>
        <taxon>Propionibacteriales</taxon>
        <taxon>Nocardioidaceae</taxon>
        <taxon>Tenggerimyces</taxon>
    </lineage>
</organism>
<reference evidence="9" key="1">
    <citation type="journal article" date="2019" name="Int. J. Syst. Evol. Microbiol.">
        <title>The Global Catalogue of Microorganisms (GCM) 10K type strain sequencing project: providing services to taxonomists for standard genome sequencing and annotation.</title>
        <authorList>
            <consortium name="The Broad Institute Genomics Platform"/>
            <consortium name="The Broad Institute Genome Sequencing Center for Infectious Disease"/>
            <person name="Wu L."/>
            <person name="Ma J."/>
        </authorList>
    </citation>
    <scope>NUCLEOTIDE SEQUENCE [LARGE SCALE GENOMIC DNA]</scope>
    <source>
        <strain evidence="9">CGMCC 4.7241</strain>
    </source>
</reference>
<name>A0ABV7YGE5_9ACTN</name>
<feature type="transmembrane region" description="Helical" evidence="6">
    <location>
        <begin position="149"/>
        <end position="173"/>
    </location>
</feature>
<evidence type="ECO:0000256" key="4">
    <source>
        <dbReference type="ARBA" id="ARBA00023136"/>
    </source>
</evidence>
<evidence type="ECO:0000256" key="6">
    <source>
        <dbReference type="RuleBase" id="RU361157"/>
    </source>
</evidence>
<dbReference type="Pfam" id="PF01061">
    <property type="entry name" value="ABC2_membrane"/>
    <property type="match status" value="1"/>
</dbReference>
<proteinExistence type="inferred from homology"/>
<keyword evidence="6" id="KW-1003">Cell membrane</keyword>
<dbReference type="EMBL" id="JBHRZH010000023">
    <property type="protein sequence ID" value="MFC3764248.1"/>
    <property type="molecule type" value="Genomic_DNA"/>
</dbReference>
<evidence type="ECO:0000313" key="9">
    <source>
        <dbReference type="Proteomes" id="UP001595699"/>
    </source>
</evidence>
<feature type="domain" description="ABC transmembrane type-2" evidence="7">
    <location>
        <begin position="36"/>
        <end position="261"/>
    </location>
</feature>
<dbReference type="InterPro" id="IPR051784">
    <property type="entry name" value="Nod_factor_ABC_transporter"/>
</dbReference>
<dbReference type="InterPro" id="IPR047817">
    <property type="entry name" value="ABC2_TM_bact-type"/>
</dbReference>
<keyword evidence="9" id="KW-1185">Reference proteome</keyword>
<evidence type="ECO:0000256" key="3">
    <source>
        <dbReference type="ARBA" id="ARBA00022989"/>
    </source>
</evidence>
<dbReference type="PIRSF" id="PIRSF006648">
    <property type="entry name" value="DrrB"/>
    <property type="match status" value="1"/>
</dbReference>
<keyword evidence="6" id="KW-0813">Transport</keyword>
<dbReference type="Proteomes" id="UP001595699">
    <property type="component" value="Unassembled WGS sequence"/>
</dbReference>
<sequence>MSTEVLPVRHTGFGNAVNDTLTMIGRSIRLTRRNVETLLMSIALPLLMMALFVYVFGGAIETGTAYINYVVPGIILLCAGFGASQTAVSVAHDMEHGMIDRLRSMPIRSFAVLTGHVTASLARNSLATAIVFATAVLMGFRPNATALDWLLAVLVLALYILAFSWLAAAIGVAAKSVESASAMTFFMMFLPYLSSAFVPTDTMPLVLRVFSENQPITPIIETVRGLLTGTPIGSSGWLAVAWAGGLFLAAFAWATWLFRRKTSR</sequence>
<evidence type="ECO:0000259" key="7">
    <source>
        <dbReference type="PROSITE" id="PS51012"/>
    </source>
</evidence>
<comment type="similarity">
    <text evidence="6">Belongs to the ABC-2 integral membrane protein family.</text>
</comment>
<dbReference type="PANTHER" id="PTHR43229">
    <property type="entry name" value="NODULATION PROTEIN J"/>
    <property type="match status" value="1"/>
</dbReference>
<protein>
    <recommendedName>
        <fullName evidence="6">Transport permease protein</fullName>
    </recommendedName>
</protein>
<dbReference type="InterPro" id="IPR013525">
    <property type="entry name" value="ABC2_TM"/>
</dbReference>
<feature type="transmembrane region" description="Helical" evidence="6">
    <location>
        <begin position="66"/>
        <end position="90"/>
    </location>
</feature>
<feature type="transmembrane region" description="Helical" evidence="6">
    <location>
        <begin position="180"/>
        <end position="198"/>
    </location>
</feature>
<dbReference type="InterPro" id="IPR000412">
    <property type="entry name" value="ABC_2_transport"/>
</dbReference>
<gene>
    <name evidence="8" type="ORF">ACFOUW_25660</name>
</gene>
<evidence type="ECO:0000256" key="1">
    <source>
        <dbReference type="ARBA" id="ARBA00004141"/>
    </source>
</evidence>
<accession>A0ABV7YGE5</accession>
<keyword evidence="2 6" id="KW-0812">Transmembrane</keyword>
<keyword evidence="4 6" id="KW-0472">Membrane</keyword>
<dbReference type="PROSITE" id="PS51012">
    <property type="entry name" value="ABC_TM2"/>
    <property type="match status" value="1"/>
</dbReference>
<dbReference type="RefSeq" id="WP_307782259.1">
    <property type="nucleotide sequence ID" value="NZ_JAFBCM010000001.1"/>
</dbReference>
<comment type="subcellular location">
    <subcellularLocation>
        <location evidence="6">Cell membrane</location>
        <topology evidence="6">Multi-pass membrane protein</topology>
    </subcellularLocation>
    <subcellularLocation>
        <location evidence="1">Membrane</location>
        <topology evidence="1">Multi-pass membrane protein</topology>
    </subcellularLocation>
</comment>